<dbReference type="Proteomes" id="UP000033457">
    <property type="component" value="Chromosome"/>
</dbReference>
<feature type="transmembrane region" description="Helical" evidence="1">
    <location>
        <begin position="335"/>
        <end position="356"/>
    </location>
</feature>
<evidence type="ECO:0000259" key="3">
    <source>
        <dbReference type="Pfam" id="PF19040"/>
    </source>
</evidence>
<evidence type="ECO:0000313" key="7">
    <source>
        <dbReference type="Proteomes" id="UP000271380"/>
    </source>
</evidence>
<dbReference type="Proteomes" id="UP000271380">
    <property type="component" value="Chromosome"/>
</dbReference>
<feature type="transmembrane region" description="Helical" evidence="1">
    <location>
        <begin position="190"/>
        <end position="208"/>
    </location>
</feature>
<dbReference type="InterPro" id="IPR043968">
    <property type="entry name" value="SGNH"/>
</dbReference>
<dbReference type="InterPro" id="IPR002656">
    <property type="entry name" value="Acyl_transf_3_dom"/>
</dbReference>
<feature type="transmembrane region" description="Helical" evidence="1">
    <location>
        <begin position="244"/>
        <end position="263"/>
    </location>
</feature>
<dbReference type="EMBL" id="CP011312">
    <property type="protein sequence ID" value="AKE41490.1"/>
    <property type="molecule type" value="Genomic_DNA"/>
</dbReference>
<feature type="transmembrane region" description="Helical" evidence="1">
    <location>
        <begin position="269"/>
        <end position="288"/>
    </location>
</feature>
<feature type="domain" description="SGNH" evidence="3">
    <location>
        <begin position="482"/>
        <end position="699"/>
    </location>
</feature>
<feature type="transmembrane region" description="Helical" evidence="1">
    <location>
        <begin position="48"/>
        <end position="67"/>
    </location>
</feature>
<dbReference type="HOGENOM" id="CLU_005679_10_1_11"/>
<keyword evidence="4" id="KW-0808">Transferase</keyword>
<feature type="transmembrane region" description="Helical" evidence="1">
    <location>
        <begin position="158"/>
        <end position="178"/>
    </location>
</feature>
<reference evidence="4 6" key="1">
    <citation type="journal article" date="2015" name="Genome Announc.">
        <title>Complete Genome Sequence of Corynebacterium kutscheri DSM 20755, a Corynebacterial Type Strain with Remarkably Low G+C Content of Chromosomal DNA.</title>
        <authorList>
            <person name="Ruckert C."/>
            <person name="Albersmeier A."/>
            <person name="Winkler A."/>
            <person name="Tauch A."/>
        </authorList>
    </citation>
    <scope>NUCLEOTIDE SEQUENCE [LARGE SCALE GENOMIC DNA]</scope>
    <source>
        <strain evidence="4 6">DSM 20755</strain>
    </source>
</reference>
<dbReference type="GO" id="GO:0016020">
    <property type="term" value="C:membrane"/>
    <property type="evidence" value="ECO:0007669"/>
    <property type="project" value="TreeGrafter"/>
</dbReference>
<dbReference type="Pfam" id="PF01757">
    <property type="entry name" value="Acyl_transf_3"/>
    <property type="match status" value="1"/>
</dbReference>
<proteinExistence type="predicted"/>
<dbReference type="EMBL" id="LR134377">
    <property type="protein sequence ID" value="VEH08768.1"/>
    <property type="molecule type" value="Genomic_DNA"/>
</dbReference>
<reference evidence="5 7" key="2">
    <citation type="submission" date="2018-12" db="EMBL/GenBank/DDBJ databases">
        <authorList>
            <consortium name="Pathogen Informatics"/>
        </authorList>
    </citation>
    <scope>NUCLEOTIDE SEQUENCE [LARGE SCALE GENOMIC DNA]</scope>
    <source>
        <strain evidence="5 7">NCTC949</strain>
    </source>
</reference>
<evidence type="ECO:0000256" key="1">
    <source>
        <dbReference type="SAM" id="Phobius"/>
    </source>
</evidence>
<dbReference type="KEGG" id="cku:UL82_06625"/>
<dbReference type="PANTHER" id="PTHR23028:SF53">
    <property type="entry name" value="ACYL_TRANSF_3 DOMAIN-CONTAINING PROTEIN"/>
    <property type="match status" value="1"/>
</dbReference>
<dbReference type="OrthoDB" id="3404679at2"/>
<dbReference type="GO" id="GO:0016747">
    <property type="term" value="F:acyltransferase activity, transferring groups other than amino-acyl groups"/>
    <property type="evidence" value="ECO:0007669"/>
    <property type="project" value="InterPro"/>
</dbReference>
<sequence>MTTLNDRSVSSCVPSSIPHYRFDLDGLRGLAIALVVIFHVYVGRVSGGVDVFLLLSGYFFLGSQLRYAAKQKANLNPWWPLWRTIRRLVPALIITLGGTTVLIHYFTPELKSIEFFRQIQASLLYYQNLELTWQNADYAVADATTSALQHLWSMSVQGQFYLCAIVFTTVITLLHRLTHKKLNSTVSGSIIALVSFGSFFYAARYGIWSPPENYYNLLSRLWEFGLGALAAIYANQLFIKNKTIAALLSCIGLIMIMSTGLLILDTAAFPGPLTLLPITGALLVIIGGTTANQISSILSSGSCQFMGTIAYSLYLWHWPLLIIATSYFGDTLSQTVLGTIVIAVSVILAYATYKLIEQPLMQKGHRPSRYESGFREGVANFATTYSAKAASIAGVFITLIGYSLYTQLPQFSARVQAANEINLNDDTHYPGVMAWYGQPATINVAPQPDPSLIGSVYPKAGADGCIVGRNENYDVFRTTGHHGKDCSYGDTSSETVVILAGGSHAEQWLEPLHELGLKHNFKIIPLLRQECPIISGIPGTLSTTCLRWSELAIHKIVELQPAVVISTSTRPSGAHGLGLDTVPEGYAQFWQRLFWNEIPFLGLRDNPWTFNSDGDPFNLSLCLISSSPSESCSIPRDSFYSTYDPAQKYAALYLNMTFVDTADWFCTKESCPAIIGNIVVYRDQNHISNAFAASTAPLIWRHLRPFITTANTVSNMDKY</sequence>
<dbReference type="InterPro" id="IPR050879">
    <property type="entry name" value="Acyltransferase_3"/>
</dbReference>
<feature type="domain" description="Acyltransferase 3" evidence="2">
    <location>
        <begin position="23"/>
        <end position="353"/>
    </location>
</feature>
<keyword evidence="6" id="KW-1185">Reference proteome</keyword>
<keyword evidence="1" id="KW-0472">Membrane</keyword>
<keyword evidence="1" id="KW-1133">Transmembrane helix</keyword>
<evidence type="ECO:0000313" key="6">
    <source>
        <dbReference type="Proteomes" id="UP000033457"/>
    </source>
</evidence>
<accession>A0A0F6R0T9</accession>
<keyword evidence="1" id="KW-0812">Transmembrane</keyword>
<dbReference type="GO" id="GO:0009103">
    <property type="term" value="P:lipopolysaccharide biosynthetic process"/>
    <property type="evidence" value="ECO:0007669"/>
    <property type="project" value="TreeGrafter"/>
</dbReference>
<feature type="transmembrane region" description="Helical" evidence="1">
    <location>
        <begin position="88"/>
        <end position="107"/>
    </location>
</feature>
<keyword evidence="4" id="KW-0012">Acyltransferase</keyword>
<evidence type="ECO:0000313" key="4">
    <source>
        <dbReference type="EMBL" id="AKE41490.1"/>
    </source>
</evidence>
<dbReference type="STRING" id="35755.UL82_06625"/>
<dbReference type="AlphaFoldDB" id="A0A0F6R0T9"/>
<feature type="transmembrane region" description="Helical" evidence="1">
    <location>
        <begin position="377"/>
        <end position="405"/>
    </location>
</feature>
<evidence type="ECO:0000313" key="5">
    <source>
        <dbReference type="EMBL" id="VEH08768.1"/>
    </source>
</evidence>
<evidence type="ECO:0000259" key="2">
    <source>
        <dbReference type="Pfam" id="PF01757"/>
    </source>
</evidence>
<protein>
    <submittedName>
        <fullName evidence="5">Lipopolysaccharide biosynthesis acyltransferase, m</fullName>
        <ecNumber evidence="5">2.3.1.-</ecNumber>
    </submittedName>
    <submittedName>
        <fullName evidence="4">Putative acyltransferase</fullName>
    </submittedName>
</protein>
<dbReference type="RefSeq" id="WP_046439807.1">
    <property type="nucleotide sequence ID" value="NZ_CP011312.1"/>
</dbReference>
<organism evidence="4 6">
    <name type="scientific">Corynebacterium kutscheri</name>
    <dbReference type="NCBI Taxonomy" id="35755"/>
    <lineage>
        <taxon>Bacteria</taxon>
        <taxon>Bacillati</taxon>
        <taxon>Actinomycetota</taxon>
        <taxon>Actinomycetes</taxon>
        <taxon>Mycobacteriales</taxon>
        <taxon>Corynebacteriaceae</taxon>
        <taxon>Corynebacterium</taxon>
    </lineage>
</organism>
<feature type="transmembrane region" description="Helical" evidence="1">
    <location>
        <begin position="214"/>
        <end position="232"/>
    </location>
</feature>
<gene>
    <name evidence="4" type="primary">wbpC</name>
    <name evidence="5" type="synonym">oatA_3</name>
    <name evidence="5" type="ORF">NCTC949_01891</name>
    <name evidence="4" type="ORF">UL82_06625</name>
</gene>
<dbReference type="PANTHER" id="PTHR23028">
    <property type="entry name" value="ACETYLTRANSFERASE"/>
    <property type="match status" value="1"/>
</dbReference>
<dbReference type="EC" id="2.3.1.-" evidence="5"/>
<dbReference type="Pfam" id="PF19040">
    <property type="entry name" value="SGNH"/>
    <property type="match status" value="1"/>
</dbReference>
<name>A0A0F6R0T9_9CORY</name>